<dbReference type="Proteomes" id="UP000095286">
    <property type="component" value="Unplaced"/>
</dbReference>
<reference evidence="2" key="1">
    <citation type="submission" date="2016-11" db="UniProtKB">
        <authorList>
            <consortium name="WormBaseParasite"/>
        </authorList>
    </citation>
    <scope>IDENTIFICATION</scope>
    <source>
        <strain evidence="2">KR3021</strain>
    </source>
</reference>
<name>A0AC35UCG7_9BILA</name>
<evidence type="ECO:0000313" key="2">
    <source>
        <dbReference type="WBParaSite" id="RSKR_0000999400.1"/>
    </source>
</evidence>
<proteinExistence type="predicted"/>
<dbReference type="WBParaSite" id="RSKR_0000999400.1">
    <property type="protein sequence ID" value="RSKR_0000999400.1"/>
    <property type="gene ID" value="RSKR_0000999400"/>
</dbReference>
<sequence>MVEAKNSDDNLDPFGDIEKRTEEADSTSFEKANKLKSKDGVFELDKNARKLPAPLPSSSLGHYENTGILKDLGDVVNVNGGIAVPVPTNDPVKVGLKFGLGFGKGGRAGGMPEFLPIPRQGYLYSLNDFDGYQNPTPNRAYKYWKKVYHIPDSNEKIEEDVEKDTKIRSRNEPKDPFSKQ</sequence>
<accession>A0AC35UCG7</accession>
<evidence type="ECO:0000313" key="1">
    <source>
        <dbReference type="Proteomes" id="UP000095286"/>
    </source>
</evidence>
<organism evidence="1 2">
    <name type="scientific">Rhabditophanes sp. KR3021</name>
    <dbReference type="NCBI Taxonomy" id="114890"/>
    <lineage>
        <taxon>Eukaryota</taxon>
        <taxon>Metazoa</taxon>
        <taxon>Ecdysozoa</taxon>
        <taxon>Nematoda</taxon>
        <taxon>Chromadorea</taxon>
        <taxon>Rhabditida</taxon>
        <taxon>Tylenchina</taxon>
        <taxon>Panagrolaimomorpha</taxon>
        <taxon>Strongyloidoidea</taxon>
        <taxon>Alloionematidae</taxon>
        <taxon>Rhabditophanes</taxon>
    </lineage>
</organism>
<protein>
    <submittedName>
        <fullName evidence="2">AHNK</fullName>
    </submittedName>
</protein>